<reference evidence="1 2" key="1">
    <citation type="submission" date="2018-10" db="EMBL/GenBank/DDBJ databases">
        <title>Phylogenomics of Brevibacillus.</title>
        <authorList>
            <person name="Dunlap C."/>
        </authorList>
    </citation>
    <scope>NUCLEOTIDE SEQUENCE [LARGE SCALE GENOMIC DNA]</scope>
    <source>
        <strain evidence="1 2">JCM 12215</strain>
    </source>
</reference>
<proteinExistence type="predicted"/>
<evidence type="ECO:0008006" key="3">
    <source>
        <dbReference type="Google" id="ProtNLM"/>
    </source>
</evidence>
<comment type="caution">
    <text evidence="1">The sequence shown here is derived from an EMBL/GenBank/DDBJ whole genome shotgun (WGS) entry which is preliminary data.</text>
</comment>
<sequence length="81" mass="9382">MSLFARFFSSHKCLIYTAMGSEAYFRVAYRLKAAGVSFRTRTISDYGGHNREFFPLTDHIQYDIYVKAEDEHKALSAIFES</sequence>
<keyword evidence="2" id="KW-1185">Reference proteome</keyword>
<dbReference type="Proteomes" id="UP000282028">
    <property type="component" value="Unassembled WGS sequence"/>
</dbReference>
<gene>
    <name evidence="1" type="ORF">EDM52_09605</name>
</gene>
<name>A0A3M8CHF8_9BACL</name>
<evidence type="ECO:0000313" key="1">
    <source>
        <dbReference type="EMBL" id="RNB74961.1"/>
    </source>
</evidence>
<dbReference type="OrthoDB" id="2942794at2"/>
<organism evidence="1 2">
    <name type="scientific">Brevibacillus invocatus</name>
    <dbReference type="NCBI Taxonomy" id="173959"/>
    <lineage>
        <taxon>Bacteria</taxon>
        <taxon>Bacillati</taxon>
        <taxon>Bacillota</taxon>
        <taxon>Bacilli</taxon>
        <taxon>Bacillales</taxon>
        <taxon>Paenibacillaceae</taxon>
        <taxon>Brevibacillus</taxon>
    </lineage>
</organism>
<dbReference type="AlphaFoldDB" id="A0A3M8CHF8"/>
<dbReference type="EMBL" id="RHHR01000013">
    <property type="protein sequence ID" value="RNB74961.1"/>
    <property type="molecule type" value="Genomic_DNA"/>
</dbReference>
<accession>A0A3M8CHF8</accession>
<protein>
    <recommendedName>
        <fullName evidence="3">DUF2007 domain-containing protein</fullName>
    </recommendedName>
</protein>
<evidence type="ECO:0000313" key="2">
    <source>
        <dbReference type="Proteomes" id="UP000282028"/>
    </source>
</evidence>
<dbReference type="RefSeq" id="WP_122908778.1">
    <property type="nucleotide sequence ID" value="NZ_CBCSBE010000005.1"/>
</dbReference>